<protein>
    <submittedName>
        <fullName evidence="1">Uncharacterized protein</fullName>
    </submittedName>
</protein>
<proteinExistence type="predicted"/>
<dbReference type="AlphaFoldDB" id="A0A3Q8X6W3"/>
<dbReference type="KEGG" id="palb:EJC50_20955"/>
<evidence type="ECO:0000313" key="2">
    <source>
        <dbReference type="Proteomes" id="UP000272528"/>
    </source>
</evidence>
<evidence type="ECO:0000313" key="1">
    <source>
        <dbReference type="EMBL" id="AZN41866.1"/>
    </source>
</evidence>
<sequence>MDIQGLKAFVLDNDLEQRSISRFWNYFNNWKREYVEEFEGTFPNFNPQNVEVFIDTVSLRITNWPEEGYNHVILTLRIHYEGFYSGIYQMVYNIDGSAEDDHLSIG</sequence>
<dbReference type="RefSeq" id="WP_126017572.1">
    <property type="nucleotide sequence ID" value="NZ_CP034437.1"/>
</dbReference>
<organism evidence="1 2">
    <name type="scientific">Paenibacillus albus</name>
    <dbReference type="NCBI Taxonomy" id="2495582"/>
    <lineage>
        <taxon>Bacteria</taxon>
        <taxon>Bacillati</taxon>
        <taxon>Bacillota</taxon>
        <taxon>Bacilli</taxon>
        <taxon>Bacillales</taxon>
        <taxon>Paenibacillaceae</taxon>
        <taxon>Paenibacillus</taxon>
    </lineage>
</organism>
<accession>A0A3Q8X6W3</accession>
<dbReference type="Proteomes" id="UP000272528">
    <property type="component" value="Chromosome"/>
</dbReference>
<dbReference type="EMBL" id="CP034437">
    <property type="protein sequence ID" value="AZN41866.1"/>
    <property type="molecule type" value="Genomic_DNA"/>
</dbReference>
<keyword evidence="2" id="KW-1185">Reference proteome</keyword>
<name>A0A3Q8X6W3_9BACL</name>
<reference evidence="2" key="1">
    <citation type="submission" date="2018-12" db="EMBL/GenBank/DDBJ databases">
        <title>Genome sequence of Peanibacillus sp.</title>
        <authorList>
            <person name="Subramani G."/>
            <person name="Srinivasan S."/>
            <person name="Kim M.K."/>
        </authorList>
    </citation>
    <scope>NUCLEOTIDE SEQUENCE [LARGE SCALE GENOMIC DNA]</scope>
    <source>
        <strain evidence="2">18JY67-1</strain>
    </source>
</reference>
<dbReference type="OrthoDB" id="2082543at2"/>
<gene>
    <name evidence="1" type="ORF">EJC50_20955</name>
</gene>